<organism evidence="1 2">
    <name type="scientific">Candidatus Propionivibrio dominans</name>
    <dbReference type="NCBI Taxonomy" id="2954373"/>
    <lineage>
        <taxon>Bacteria</taxon>
        <taxon>Pseudomonadati</taxon>
        <taxon>Pseudomonadota</taxon>
        <taxon>Betaproteobacteria</taxon>
        <taxon>Rhodocyclales</taxon>
        <taxon>Rhodocyclaceae</taxon>
        <taxon>Propionivibrio</taxon>
    </lineage>
</organism>
<protein>
    <submittedName>
        <fullName evidence="1">Uncharacterized protein</fullName>
    </submittedName>
</protein>
<proteinExistence type="predicted"/>
<comment type="caution">
    <text evidence="1">The sequence shown here is derived from an EMBL/GenBank/DDBJ whole genome shotgun (WGS) entry which is preliminary data.</text>
</comment>
<gene>
    <name evidence="1" type="ORF">IPJ48_00145</name>
</gene>
<reference evidence="1" key="1">
    <citation type="submission" date="2020-10" db="EMBL/GenBank/DDBJ databases">
        <title>Connecting structure to function with the recovery of over 1000 high-quality activated sludge metagenome-assembled genomes encoding full-length rRNA genes using long-read sequencing.</title>
        <authorList>
            <person name="Singleton C.M."/>
            <person name="Petriglieri F."/>
            <person name="Kristensen J.M."/>
            <person name="Kirkegaard R.H."/>
            <person name="Michaelsen T.Y."/>
            <person name="Andersen M.H."/>
            <person name="Karst S.M."/>
            <person name="Dueholm M.S."/>
            <person name="Nielsen P.H."/>
            <person name="Albertsen M."/>
        </authorList>
    </citation>
    <scope>NUCLEOTIDE SEQUENCE</scope>
    <source>
        <strain evidence="1">EsbW_18-Q3-R4-48_MAXAC.044</strain>
    </source>
</reference>
<evidence type="ECO:0000313" key="1">
    <source>
        <dbReference type="EMBL" id="MBK7421616.1"/>
    </source>
</evidence>
<evidence type="ECO:0000313" key="2">
    <source>
        <dbReference type="Proteomes" id="UP000886602"/>
    </source>
</evidence>
<sequence>MKTARIIDILPQCYSLFLPPFFKNPIPIESAATCRNCAMLEKPDSHVHAPKFFSAKTKCCTHHPDIPNYLVGALMNSDDPEHETGRQRMLNRIAGKTSISPLGVFRPKKFTLLSRNSNLEYFGRSEFLRCPFHDDEGFCTVMPYWDAVCSTWFCKHDAGEEGWRFWRTLRTYLENLQKILSRYVLLKMDFKPSISGLSIDVSAPLTLQELDDLPPPEPIYRKSWGAWAGNETEFYKQAYTLIRQLSQDEFARIEGIEQKLLLRELEQAYGLLTTTPLPERLKKNPELNIEKISESSYLLSGYSPFDPLKISKRLYDCLDFFDGSLTNQQVIRLCHDQHEVGLPEEILKKLHRFRILIAVGETK</sequence>
<dbReference type="AlphaFoldDB" id="A0A9D7FGM4"/>
<dbReference type="EMBL" id="JADJNC010000001">
    <property type="protein sequence ID" value="MBK7421616.1"/>
    <property type="molecule type" value="Genomic_DNA"/>
</dbReference>
<name>A0A9D7FGM4_9RHOO</name>
<dbReference type="Proteomes" id="UP000886602">
    <property type="component" value="Unassembled WGS sequence"/>
</dbReference>
<accession>A0A9D7FGM4</accession>